<dbReference type="Proteomes" id="UP001163321">
    <property type="component" value="Chromosome 3"/>
</dbReference>
<name>A0ACC0W832_9STRA</name>
<accession>A0ACC0W832</accession>
<comment type="caution">
    <text evidence="1">The sequence shown here is derived from an EMBL/GenBank/DDBJ whole genome shotgun (WGS) entry which is preliminary data.</text>
</comment>
<organism evidence="1 2">
    <name type="scientific">Peronosclerospora sorghi</name>
    <dbReference type="NCBI Taxonomy" id="230839"/>
    <lineage>
        <taxon>Eukaryota</taxon>
        <taxon>Sar</taxon>
        <taxon>Stramenopiles</taxon>
        <taxon>Oomycota</taxon>
        <taxon>Peronosporomycetes</taxon>
        <taxon>Peronosporales</taxon>
        <taxon>Peronosporaceae</taxon>
        <taxon>Peronosclerospora</taxon>
    </lineage>
</organism>
<protein>
    <submittedName>
        <fullName evidence="1">Uncharacterized protein</fullName>
    </submittedName>
</protein>
<keyword evidence="2" id="KW-1185">Reference proteome</keyword>
<gene>
    <name evidence="1" type="ORF">PsorP6_007826</name>
</gene>
<proteinExistence type="predicted"/>
<evidence type="ECO:0000313" key="1">
    <source>
        <dbReference type="EMBL" id="KAI9914486.1"/>
    </source>
</evidence>
<sequence>MDARFEAFETDPAVAELFSRARIHFYRSHLSQADERVLNTALTTVLDALSGYFLVDATHHVLEFLVRRYEIHRYNVDAVMGTILAYHESTWFVRMVRILHLRPTRWAFLVHTKTHATPLVRAALVQRTIQDPSVVHFLFDTITRVRAQNPQLPSLYALVLLQVLDQTKVTEAMLRWFAPQLVDALKSVAFPEFQSVGYMLVTKLASKATLASKLVHVLVKTLLKYAHHGAHLNALLCVVFLAQTQPSFRLSRKAVNHLMTMDHVLDLIRDAASQYELTRFVHTLVAFLTQHLETTVDEHFSFLTDMIAQLPVLEHIVDEMIDLIVHEAEHEAFDTAKPRVEALASAVMAWSRHYARQVDDRVTHLLLQTNRHPHLPSFVTYTFKNMPASAHFVQHQPNATTSVALALDHPTAHIRYDAVRALAAQTDALEQETKRVVTSGEVLLNRILDDHAPIVTLMLSSSVSELLLSVHPPEQVLATLIKALDKWHQANEHALVDTIVSFLVTKYRHVAASEATDEHLMTVFVSLACKSILSFDQVCPALVQLEHPFCVALQSKHALQVNTTSTLAHCFGRVLATDVATLLPVVLKWNEPSQGTTDPVQAFVVEVLAAASDEVPPTSTDKKLLLLPFVAMLQHAFGAVCRTLDDETRATTEWGVTLATHLARVAHDLWTIARDEFYTCVQLMLEATRHVFEHVQASVGHVFRDSLAREVVPTMARFVATQSSPRHQSRVQTRALAILSAAFQAFVDVPCAPAPHELVPVVAMLLVALAEPHRAVRQAAVACLAHWTEWAATSNSRDARVLVKAMRHVLHAKEELVMDATSVRVQCGSYSEQPQSRAFFHLLLQGITAADDDRAIAGHVLPLLTQVRHTSLWLETVEVVHETLATGAMDDATSNMLSTLLERYLDPKIALAGDTTLFPKAMLDALLAVLRSNQPGMTPLQALVAAKLSVEVYEALDEASRQEVVATLLSLVLTAEEGVASNAMACLTRVPIGSGMFARLLEEQRTAPQVNMSTLSGMLEVLAVQLEHEASKEETDDGTNKLLRTLCHVLAFCSDPPVNTSISDYLVQVLCNCLRRVCQAKAQFTSGRGPKSTTHAPPVERERVIEHTLTCLRRASLPQTWYDGLLFLSAFVLLFPENVLASLEPIVHFLSTSALRLDEAYAFQVVETLVLAAVAHVPSTASDAMQSFLHVIVDMVPRLGRAKRVVLLNRVVQALGTEKALATCIVVLVEDALQVNDRAHEQIQLAHDLCHGFACPDQVSCLERIVRVARELLPLMMETSETDTDEMEEEDEEEEEKDALRFVFKPDIVQSTERARQLNAKLLAFIRAHLRARPLHAQLVKYEQEHAPDALQAPYLRLAQAALVYYRRVAREESALSDEHGFWSALAADCLDVLSALEALLATPGFLALISELLHHDASLVRKKAMQLFNARLSHVRETLGRSERLLFLDLVDELDIILQNGDKTETTVNLQTALLSVDILARHFATTERTRFEPILSTLVTYVDIDVRQCSAMALHLFGCAFVCLSSIARALGATVLPYLPTVFPRLLSGIASCSSTTGTSSVLQCLVSALEVLTDTLPQFLTPYVTPLFETLLTPRLLTPSPVLLSVDSSLLNLCHHVELRHLLPTFVRVYDHVLTCESETSVTKFFGLVDTVVCELETVAVRQHLSCLARFFVTALDLRRVHRAKVAQVDKIEDAVVACLVHFILKLSEKQLKPLFLKLTEWTQMRVGGRAGGTLGDLSRRITFVKVLIQLADQLRGIFVPYYIHVLEFLTACLNESREVLMRIKPVRAFEEKESEDEDDFFAKDVDEPVTKKAKVMSASNDDSEYHEHTMLLQLVVRALDGCFVHDTDGFIEKERFDLVLTPLVDVLDVLRWHGSMRAFVLETVTHCLANLAWAAKSDLLWKPLHYAVLMKSRQDVAAVRLAALVTVEKCYQVIGDEFLAMLPESIPFLAELMEDRCPEVEKTCHRVIKQIEDISGESLDQYLTT</sequence>
<dbReference type="EMBL" id="CM047582">
    <property type="protein sequence ID" value="KAI9914486.1"/>
    <property type="molecule type" value="Genomic_DNA"/>
</dbReference>
<reference evidence="1 2" key="1">
    <citation type="journal article" date="2022" name="bioRxiv">
        <title>The genome of the oomycete Peronosclerospora sorghi, a cosmopolitan pathogen of maize and sorghum, is inflated with dispersed pseudogenes.</title>
        <authorList>
            <person name="Fletcher K."/>
            <person name="Martin F."/>
            <person name="Isakeit T."/>
            <person name="Cavanaugh K."/>
            <person name="Magill C."/>
            <person name="Michelmore R."/>
        </authorList>
    </citation>
    <scope>NUCLEOTIDE SEQUENCE [LARGE SCALE GENOMIC DNA]</scope>
    <source>
        <strain evidence="1">P6</strain>
    </source>
</reference>
<evidence type="ECO:0000313" key="2">
    <source>
        <dbReference type="Proteomes" id="UP001163321"/>
    </source>
</evidence>